<dbReference type="Proteomes" id="UP000070121">
    <property type="component" value="Unassembled WGS sequence"/>
</dbReference>
<evidence type="ECO:0000256" key="1">
    <source>
        <dbReference type="SAM" id="MobiDB-lite"/>
    </source>
</evidence>
<name>A0A135UAZ4_9PEZI</name>
<feature type="compositionally biased region" description="Polar residues" evidence="1">
    <location>
        <begin position="37"/>
        <end position="52"/>
    </location>
</feature>
<feature type="compositionally biased region" description="Basic and acidic residues" evidence="1">
    <location>
        <begin position="55"/>
        <end position="76"/>
    </location>
</feature>
<sequence length="171" mass="18618">MHSTPLHVRRDLGRIHGGFPPLSSYCTVYGNGVRSTSPCDQVSGKPQVSGSTLEAKLRRDMSGRAEEERKQVKSEPARPVGSFQVVAPEDPAFPCLLALIHRTEIQPATADVLTRHLTRYGPAPYEYQREVPFVHILAAISSDSPVFNSAKVVPCAPCAVDDSQTEGKVTH</sequence>
<gene>
    <name evidence="2" type="ORF">CSAL01_08528</name>
</gene>
<comment type="caution">
    <text evidence="2">The sequence shown here is derived from an EMBL/GenBank/DDBJ whole genome shotgun (WGS) entry which is preliminary data.</text>
</comment>
<keyword evidence="3" id="KW-1185">Reference proteome</keyword>
<feature type="region of interest" description="Disordered" evidence="1">
    <location>
        <begin position="37"/>
        <end position="81"/>
    </location>
</feature>
<dbReference type="EMBL" id="JFFI01001610">
    <property type="protein sequence ID" value="KXH57541.1"/>
    <property type="molecule type" value="Genomic_DNA"/>
</dbReference>
<proteinExistence type="predicted"/>
<protein>
    <submittedName>
        <fullName evidence="2">Uncharacterized protein</fullName>
    </submittedName>
</protein>
<organism evidence="2 3">
    <name type="scientific">Colletotrichum salicis</name>
    <dbReference type="NCBI Taxonomy" id="1209931"/>
    <lineage>
        <taxon>Eukaryota</taxon>
        <taxon>Fungi</taxon>
        <taxon>Dikarya</taxon>
        <taxon>Ascomycota</taxon>
        <taxon>Pezizomycotina</taxon>
        <taxon>Sordariomycetes</taxon>
        <taxon>Hypocreomycetidae</taxon>
        <taxon>Glomerellales</taxon>
        <taxon>Glomerellaceae</taxon>
        <taxon>Colletotrichum</taxon>
        <taxon>Colletotrichum acutatum species complex</taxon>
    </lineage>
</organism>
<reference evidence="2 3" key="1">
    <citation type="submission" date="2014-02" db="EMBL/GenBank/DDBJ databases">
        <title>The genome sequence of Colletotrichum salicis CBS 607.94.</title>
        <authorList>
            <person name="Baroncelli R."/>
            <person name="Thon M.R."/>
        </authorList>
    </citation>
    <scope>NUCLEOTIDE SEQUENCE [LARGE SCALE GENOMIC DNA]</scope>
    <source>
        <strain evidence="2 3">CBS 607.94</strain>
    </source>
</reference>
<dbReference type="AlphaFoldDB" id="A0A135UAZ4"/>
<accession>A0A135UAZ4</accession>
<evidence type="ECO:0000313" key="3">
    <source>
        <dbReference type="Proteomes" id="UP000070121"/>
    </source>
</evidence>
<evidence type="ECO:0000313" key="2">
    <source>
        <dbReference type="EMBL" id="KXH57541.1"/>
    </source>
</evidence>